<dbReference type="InterPro" id="IPR009030">
    <property type="entry name" value="Growth_fac_rcpt_cys_sf"/>
</dbReference>
<evidence type="ECO:0000256" key="3">
    <source>
        <dbReference type="ARBA" id="ARBA00022837"/>
    </source>
</evidence>
<dbReference type="InterPro" id="IPR006212">
    <property type="entry name" value="Furin_repeat"/>
</dbReference>
<dbReference type="EMBL" id="UFQT01003513">
    <property type="protein sequence ID" value="SSX35076.1"/>
    <property type="molecule type" value="Genomic_DNA"/>
</dbReference>
<dbReference type="AlphaFoldDB" id="A0A336MXS5"/>
<comment type="caution">
    <text evidence="4">Lacks conserved residue(s) required for the propagation of feature annotation.</text>
</comment>
<evidence type="ECO:0000256" key="2">
    <source>
        <dbReference type="ARBA" id="ARBA00022536"/>
    </source>
</evidence>
<keyword evidence="3" id="KW-0106">Calcium</keyword>
<feature type="signal peptide" evidence="5">
    <location>
        <begin position="1"/>
        <end position="25"/>
    </location>
</feature>
<dbReference type="Pfam" id="PF11938">
    <property type="entry name" value="DUF3456"/>
    <property type="match status" value="1"/>
</dbReference>
<evidence type="ECO:0000313" key="7">
    <source>
        <dbReference type="EMBL" id="SSX35076.1"/>
    </source>
</evidence>
<reference evidence="7" key="1">
    <citation type="submission" date="2018-07" db="EMBL/GenBank/DDBJ databases">
        <authorList>
            <person name="Quirk P.G."/>
            <person name="Krulwich T.A."/>
        </authorList>
    </citation>
    <scope>NUCLEOTIDE SEQUENCE</scope>
</reference>
<dbReference type="SUPFAM" id="SSF57184">
    <property type="entry name" value="Growth factor receptor domain"/>
    <property type="match status" value="1"/>
</dbReference>
<name>A0A336MXS5_CULSO</name>
<dbReference type="InterPro" id="IPR002049">
    <property type="entry name" value="LE_dom"/>
</dbReference>
<protein>
    <submittedName>
        <fullName evidence="7">CSON009069 protein</fullName>
    </submittedName>
</protein>
<dbReference type="PROSITE" id="PS50026">
    <property type="entry name" value="EGF_3"/>
    <property type="match status" value="1"/>
</dbReference>
<feature type="disulfide bond" evidence="4">
    <location>
        <begin position="183"/>
        <end position="192"/>
    </location>
</feature>
<keyword evidence="5" id="KW-0732">Signal</keyword>
<feature type="chain" id="PRO_5016350010" evidence="5">
    <location>
        <begin position="26"/>
        <end position="376"/>
    </location>
</feature>
<gene>
    <name evidence="7" type="primary">CSON009069</name>
</gene>
<dbReference type="GO" id="GO:0048731">
    <property type="term" value="P:system development"/>
    <property type="evidence" value="ECO:0007669"/>
    <property type="project" value="UniProtKB-ARBA"/>
</dbReference>
<keyword evidence="4" id="KW-1015">Disulfide bond</keyword>
<feature type="domain" description="EGF-like" evidence="6">
    <location>
        <begin position="153"/>
        <end position="193"/>
    </location>
</feature>
<evidence type="ECO:0000256" key="5">
    <source>
        <dbReference type="SAM" id="SignalP"/>
    </source>
</evidence>
<comment type="similarity">
    <text evidence="1">Belongs to the CRELD family.</text>
</comment>
<dbReference type="VEuPathDB" id="VectorBase:CSON009069"/>
<dbReference type="PROSITE" id="PS00022">
    <property type="entry name" value="EGF_1"/>
    <property type="match status" value="1"/>
</dbReference>
<dbReference type="OMA" id="TDNFNKG"/>
<evidence type="ECO:0000256" key="4">
    <source>
        <dbReference type="PROSITE-ProRule" id="PRU00076"/>
    </source>
</evidence>
<keyword evidence="2 4" id="KW-0245">EGF-like domain</keyword>
<dbReference type="InterPro" id="IPR021852">
    <property type="entry name" value="DUF3456"/>
</dbReference>
<dbReference type="CDD" id="cd00064">
    <property type="entry name" value="FU"/>
    <property type="match status" value="1"/>
</dbReference>
<accession>A0A336MXS5</accession>
<dbReference type="SMART" id="SM00261">
    <property type="entry name" value="FU"/>
    <property type="match status" value="2"/>
</dbReference>
<proteinExistence type="inferred from homology"/>
<sequence length="376" mass="41972">MKVLCFELFLTIILDILFLENAAYAQQLPPKTLVENKKERLKAEKLPPCKACSTLVKSFELGMERTSRGKYEGGDTAYEEEKMGKYKYSEVRLVEIQERLCEDVTRGNVQCHTLLEEYEEFIEQWWKQQTELPKLYEFLCIEKAKVCCPEGFFGPNCEKCSECNGNGVCKGNGTRKGNGRCLCDAGYSGENCLACDKGYYEAFKDDSKLLCSKCHMACDDAGCKGPGSKNCMGCKAGWIRDNDGGCSDIDECLRKTPPCKKNQFCVNNEGSHSCLECDRSCDGCTGDGPDLCLKCADGYDLKDGLCTDMTNERRTTYANYVRYITYGGLTIATCIIFQNSPSIAAIIGLAVAAYISFSEYWLRKTAPNSDEIVPDF</sequence>
<evidence type="ECO:0000256" key="1">
    <source>
        <dbReference type="ARBA" id="ARBA00005897"/>
    </source>
</evidence>
<evidence type="ECO:0000259" key="6">
    <source>
        <dbReference type="PROSITE" id="PS50026"/>
    </source>
</evidence>
<dbReference type="GO" id="GO:0048513">
    <property type="term" value="P:animal organ development"/>
    <property type="evidence" value="ECO:0007669"/>
    <property type="project" value="UniProtKB-ARBA"/>
</dbReference>
<organism evidence="7">
    <name type="scientific">Culicoides sonorensis</name>
    <name type="common">Biting midge</name>
    <dbReference type="NCBI Taxonomy" id="179676"/>
    <lineage>
        <taxon>Eukaryota</taxon>
        <taxon>Metazoa</taxon>
        <taxon>Ecdysozoa</taxon>
        <taxon>Arthropoda</taxon>
        <taxon>Hexapoda</taxon>
        <taxon>Insecta</taxon>
        <taxon>Pterygota</taxon>
        <taxon>Neoptera</taxon>
        <taxon>Endopterygota</taxon>
        <taxon>Diptera</taxon>
        <taxon>Nematocera</taxon>
        <taxon>Chironomoidea</taxon>
        <taxon>Ceratopogonidae</taxon>
        <taxon>Ceratopogoninae</taxon>
        <taxon>Culicoides</taxon>
        <taxon>Monoculicoides</taxon>
    </lineage>
</organism>
<dbReference type="Gene3D" id="2.10.220.10">
    <property type="entry name" value="Hormone Receptor, Insulin-like Growth Factor Receptor 1, Chain A, domain 2"/>
    <property type="match status" value="1"/>
</dbReference>
<dbReference type="PROSITE" id="PS01248">
    <property type="entry name" value="EGF_LAM_1"/>
    <property type="match status" value="1"/>
</dbReference>
<dbReference type="InterPro" id="IPR000742">
    <property type="entry name" value="EGF"/>
</dbReference>